<comment type="caution">
    <text evidence="7">The sequence shown here is derived from an EMBL/GenBank/DDBJ whole genome shotgun (WGS) entry which is preliminary data.</text>
</comment>
<dbReference type="InterPro" id="IPR016167">
    <property type="entry name" value="FAD-bd_PCMH_sub1"/>
</dbReference>
<dbReference type="InterPro" id="IPR016166">
    <property type="entry name" value="FAD-bd_PCMH"/>
</dbReference>
<dbReference type="InterPro" id="IPR050416">
    <property type="entry name" value="FAD-linked_Oxidoreductase"/>
</dbReference>
<keyword evidence="4" id="KW-0274">FAD</keyword>
<accession>A0A561T1S3</accession>
<dbReference type="InterPro" id="IPR036318">
    <property type="entry name" value="FAD-bd_PCMH-like_sf"/>
</dbReference>
<evidence type="ECO:0000256" key="5">
    <source>
        <dbReference type="ARBA" id="ARBA00023002"/>
    </source>
</evidence>
<dbReference type="InterPro" id="IPR016169">
    <property type="entry name" value="FAD-bd_PCMH_sub2"/>
</dbReference>
<reference evidence="7 8" key="1">
    <citation type="submission" date="2019-06" db="EMBL/GenBank/DDBJ databases">
        <title>Sequencing the genomes of 1000 actinobacteria strains.</title>
        <authorList>
            <person name="Klenk H.-P."/>
        </authorList>
    </citation>
    <scope>NUCLEOTIDE SEQUENCE [LARGE SCALE GENOMIC DNA]</scope>
    <source>
        <strain evidence="7 8">DSM 45671</strain>
    </source>
</reference>
<dbReference type="EMBL" id="VIWU01000001">
    <property type="protein sequence ID" value="TWF81051.1"/>
    <property type="molecule type" value="Genomic_DNA"/>
</dbReference>
<dbReference type="PROSITE" id="PS00862">
    <property type="entry name" value="OX2_COVAL_FAD"/>
    <property type="match status" value="1"/>
</dbReference>
<evidence type="ECO:0000259" key="6">
    <source>
        <dbReference type="PROSITE" id="PS51387"/>
    </source>
</evidence>
<dbReference type="InterPro" id="IPR006094">
    <property type="entry name" value="Oxid_FAD_bind_N"/>
</dbReference>
<dbReference type="RefSeq" id="WP_147259627.1">
    <property type="nucleotide sequence ID" value="NZ_VIWU01000001.1"/>
</dbReference>
<dbReference type="PROSITE" id="PS51387">
    <property type="entry name" value="FAD_PCMH"/>
    <property type="match status" value="1"/>
</dbReference>
<sequence length="448" mass="46762">MTAIDRELAALQGAIAGEVVRPGSPDYDTARRPAIARFHHVRPRAVVRCATTEDVAETLAVARLLRVPVAVRGGGHCFAGRSSTTGIVLDVSPMDTVGVRHGVVVVGAGTRLGALYDALDAHGLALPAGCGPTVGITGLTLGGGFGALGRRHGLTCDRLVGARVVRGDGRIVDCDAHREPDLFWALRGGGPGGGVVTSLLFRPVPAPPTTVFRLTWAARAAAAVVAAWPRWAPGAPDELTATLRVVAPADPDLPAQVTLVGTMLESDPAPLLDEFVRRADVEPAGASLAPGSFREAKRSLSGLGGGGAESPGVRYSRSGFFRRPLPPDAAAALARTVLADRVPGQAHEVDLTPWGGAYNRTPPDATAFAHRAEAYLVENTIVTSGDDPAARYRAERSWATIAPFGTGRVYPNFPDPDRTLPATAYHGGNHERLRRIHAAADPPATSFV</sequence>
<dbReference type="Gene3D" id="3.40.462.20">
    <property type="match status" value="1"/>
</dbReference>
<dbReference type="Gene3D" id="3.30.43.10">
    <property type="entry name" value="Uridine Diphospho-n-acetylenolpyruvylglucosamine Reductase, domain 2"/>
    <property type="match status" value="1"/>
</dbReference>
<proteinExistence type="inferred from homology"/>
<dbReference type="Gene3D" id="3.30.465.10">
    <property type="match status" value="1"/>
</dbReference>
<dbReference type="Proteomes" id="UP000321261">
    <property type="component" value="Unassembled WGS sequence"/>
</dbReference>
<dbReference type="PANTHER" id="PTHR42973">
    <property type="entry name" value="BINDING OXIDOREDUCTASE, PUTATIVE (AFU_ORTHOLOGUE AFUA_1G17690)-RELATED"/>
    <property type="match status" value="1"/>
</dbReference>
<keyword evidence="5" id="KW-0560">Oxidoreductase</keyword>
<evidence type="ECO:0000256" key="3">
    <source>
        <dbReference type="ARBA" id="ARBA00022630"/>
    </source>
</evidence>
<evidence type="ECO:0000313" key="8">
    <source>
        <dbReference type="Proteomes" id="UP000321261"/>
    </source>
</evidence>
<dbReference type="OrthoDB" id="9775082at2"/>
<keyword evidence="3" id="KW-0285">Flavoprotein</keyword>
<comment type="similarity">
    <text evidence="2">Belongs to the oxygen-dependent FAD-linked oxidoreductase family.</text>
</comment>
<dbReference type="GO" id="GO:0016491">
    <property type="term" value="F:oxidoreductase activity"/>
    <property type="evidence" value="ECO:0007669"/>
    <property type="project" value="UniProtKB-KW"/>
</dbReference>
<evidence type="ECO:0000256" key="1">
    <source>
        <dbReference type="ARBA" id="ARBA00001974"/>
    </source>
</evidence>
<dbReference type="InterPro" id="IPR006093">
    <property type="entry name" value="Oxy_OxRdtase_FAD_BS"/>
</dbReference>
<protein>
    <submittedName>
        <fullName evidence="7">FAD/FMN-containing dehydrogenase</fullName>
    </submittedName>
</protein>
<feature type="domain" description="FAD-binding PCMH-type" evidence="6">
    <location>
        <begin position="39"/>
        <end position="206"/>
    </location>
</feature>
<dbReference type="PANTHER" id="PTHR42973:SF39">
    <property type="entry name" value="FAD-BINDING PCMH-TYPE DOMAIN-CONTAINING PROTEIN"/>
    <property type="match status" value="1"/>
</dbReference>
<organism evidence="7 8">
    <name type="scientific">Pseudonocardia hierapolitana</name>
    <dbReference type="NCBI Taxonomy" id="1128676"/>
    <lineage>
        <taxon>Bacteria</taxon>
        <taxon>Bacillati</taxon>
        <taxon>Actinomycetota</taxon>
        <taxon>Actinomycetes</taxon>
        <taxon>Pseudonocardiales</taxon>
        <taxon>Pseudonocardiaceae</taxon>
        <taxon>Pseudonocardia</taxon>
    </lineage>
</organism>
<dbReference type="AlphaFoldDB" id="A0A561T1S3"/>
<evidence type="ECO:0000313" key="7">
    <source>
        <dbReference type="EMBL" id="TWF81051.1"/>
    </source>
</evidence>
<comment type="cofactor">
    <cofactor evidence="1">
        <name>FAD</name>
        <dbReference type="ChEBI" id="CHEBI:57692"/>
    </cofactor>
</comment>
<dbReference type="GO" id="GO:0071949">
    <property type="term" value="F:FAD binding"/>
    <property type="evidence" value="ECO:0007669"/>
    <property type="project" value="InterPro"/>
</dbReference>
<keyword evidence="8" id="KW-1185">Reference proteome</keyword>
<evidence type="ECO:0000256" key="2">
    <source>
        <dbReference type="ARBA" id="ARBA00005466"/>
    </source>
</evidence>
<evidence type="ECO:0000256" key="4">
    <source>
        <dbReference type="ARBA" id="ARBA00022827"/>
    </source>
</evidence>
<dbReference type="SUPFAM" id="SSF56176">
    <property type="entry name" value="FAD-binding/transporter-associated domain-like"/>
    <property type="match status" value="1"/>
</dbReference>
<name>A0A561T1S3_9PSEU</name>
<gene>
    <name evidence="7" type="ORF">FHX44_116994</name>
</gene>
<dbReference type="Pfam" id="PF01565">
    <property type="entry name" value="FAD_binding_4"/>
    <property type="match status" value="1"/>
</dbReference>